<reference evidence="3" key="1">
    <citation type="journal article" date="2011" name="Genome Res.">
        <title>Phylogeny-wide analysis of social amoeba genomes highlights ancient origins for complex intercellular communication.</title>
        <authorList>
            <person name="Heidel A.J."/>
            <person name="Lawal H.M."/>
            <person name="Felder M."/>
            <person name="Schilde C."/>
            <person name="Helps N.R."/>
            <person name="Tunggal B."/>
            <person name="Rivero F."/>
            <person name="John U."/>
            <person name="Schleicher M."/>
            <person name="Eichinger L."/>
            <person name="Platzer M."/>
            <person name="Noegel A.A."/>
            <person name="Schaap P."/>
            <person name="Gloeckner G."/>
        </authorList>
    </citation>
    <scope>NUCLEOTIDE SEQUENCE [LARGE SCALE GENOMIC DNA]</scope>
    <source>
        <strain evidence="3">SH3</strain>
    </source>
</reference>
<dbReference type="OrthoDB" id="46304at2759"/>
<dbReference type="AlphaFoldDB" id="F4QC01"/>
<evidence type="ECO:0000313" key="2">
    <source>
        <dbReference type="EMBL" id="EGG14739.1"/>
    </source>
</evidence>
<accession>F4QC01</accession>
<dbReference type="PANTHER" id="PTHR34202">
    <property type="entry name" value="UPF0548 PROTEIN"/>
    <property type="match status" value="1"/>
</dbReference>
<gene>
    <name evidence="2" type="ORF">DFA_10999</name>
</gene>
<dbReference type="Pfam" id="PF09348">
    <property type="entry name" value="DUF1990"/>
    <property type="match status" value="1"/>
</dbReference>
<dbReference type="InterPro" id="IPR014457">
    <property type="entry name" value="UCP010260"/>
</dbReference>
<proteinExistence type="predicted"/>
<feature type="domain" description="DUF1990" evidence="1">
    <location>
        <begin position="48"/>
        <end position="200"/>
    </location>
</feature>
<evidence type="ECO:0000313" key="3">
    <source>
        <dbReference type="Proteomes" id="UP000007797"/>
    </source>
</evidence>
<dbReference type="InterPro" id="IPR018960">
    <property type="entry name" value="DUF1990"/>
</dbReference>
<name>F4QC01_CACFS</name>
<dbReference type="RefSeq" id="XP_004351247.1">
    <property type="nucleotide sequence ID" value="XM_004351195.1"/>
</dbReference>
<dbReference type="PANTHER" id="PTHR34202:SF1">
    <property type="entry name" value="UPF0548 PROTEIN"/>
    <property type="match status" value="1"/>
</dbReference>
<dbReference type="KEGG" id="dfa:DFA_10999"/>
<sequence length="215" mass="25009">MLCVRRPSDNTIREYLQERTEEAFSYSPVHGTKEYETKEEYQHDSKYNQFDIDQTRIKLGNGRECFEKAVQALKTWKPFDIDWVNFCFNDVPVAVGSTVGILSKQLGFWVLSFCRIVYIIDGPEEDDDVVRYGFAYGTLSQHLERGEERFVVEWRRTAANPEGEVFYEIMSFSEPQHWMTQLGYPLARFFQNKFGIDSGNAMLRAVGSAQAIKHI</sequence>
<dbReference type="Proteomes" id="UP000007797">
    <property type="component" value="Unassembled WGS sequence"/>
</dbReference>
<dbReference type="EMBL" id="GL883028">
    <property type="protein sequence ID" value="EGG14739.1"/>
    <property type="molecule type" value="Genomic_DNA"/>
</dbReference>
<protein>
    <recommendedName>
        <fullName evidence="1">DUF1990 domain-containing protein</fullName>
    </recommendedName>
</protein>
<keyword evidence="3" id="KW-1185">Reference proteome</keyword>
<dbReference type="PIRSF" id="PIRSF010260">
    <property type="entry name" value="UCP010260"/>
    <property type="match status" value="1"/>
</dbReference>
<organism evidence="2 3">
    <name type="scientific">Cavenderia fasciculata</name>
    <name type="common">Slime mold</name>
    <name type="synonym">Dictyostelium fasciculatum</name>
    <dbReference type="NCBI Taxonomy" id="261658"/>
    <lineage>
        <taxon>Eukaryota</taxon>
        <taxon>Amoebozoa</taxon>
        <taxon>Evosea</taxon>
        <taxon>Eumycetozoa</taxon>
        <taxon>Dictyostelia</taxon>
        <taxon>Acytosteliales</taxon>
        <taxon>Cavenderiaceae</taxon>
        <taxon>Cavenderia</taxon>
    </lineage>
</organism>
<evidence type="ECO:0000259" key="1">
    <source>
        <dbReference type="Pfam" id="PF09348"/>
    </source>
</evidence>
<dbReference type="GeneID" id="14866687"/>
<dbReference type="OMA" id="CVKEFFP"/>